<dbReference type="SUPFAM" id="SSF53686">
    <property type="entry name" value="Tryptophan synthase beta subunit-like PLP-dependent enzymes"/>
    <property type="match status" value="1"/>
</dbReference>
<evidence type="ECO:0000256" key="5">
    <source>
        <dbReference type="HAMAP-Rule" id="MF_00868"/>
    </source>
</evidence>
<comment type="catalytic activity">
    <reaction evidence="5">
        <text>L-cysteine + H2O = hydrogen sulfide + pyruvate + NH4(+) + H(+)</text>
        <dbReference type="Rhea" id="RHEA:24931"/>
        <dbReference type="ChEBI" id="CHEBI:15361"/>
        <dbReference type="ChEBI" id="CHEBI:15377"/>
        <dbReference type="ChEBI" id="CHEBI:15378"/>
        <dbReference type="ChEBI" id="CHEBI:28938"/>
        <dbReference type="ChEBI" id="CHEBI:29919"/>
        <dbReference type="ChEBI" id="CHEBI:35235"/>
        <dbReference type="EC" id="4.4.1.1"/>
    </reaction>
</comment>
<dbReference type="InterPro" id="IPR047586">
    <property type="entry name" value="Cds1"/>
</dbReference>
<gene>
    <name evidence="5" type="primary">cds1</name>
    <name evidence="7" type="ORF">RGE70_07995</name>
</gene>
<dbReference type="InterPro" id="IPR036052">
    <property type="entry name" value="TrpB-like_PALP_sf"/>
</dbReference>
<comment type="function">
    <text evidence="5">A cysteine desulfhydrase that generates hydrogen sulfide, H(2)S. The H(2)S produced by this enzyme may modulate central metabolism.</text>
</comment>
<dbReference type="EC" id="4.4.1.1" evidence="5"/>
<dbReference type="Gene3D" id="3.40.50.1100">
    <property type="match status" value="2"/>
</dbReference>
<comment type="similarity">
    <text evidence="5">Belongs to the cysteine synthase/cystathionine beta-synthase family. Cds1 subfamily.</text>
</comment>
<evidence type="ECO:0000256" key="3">
    <source>
        <dbReference type="ARBA" id="ARBA00022898"/>
    </source>
</evidence>
<dbReference type="InterPro" id="IPR050214">
    <property type="entry name" value="Cys_Synth/Cystath_Beta-Synth"/>
</dbReference>
<dbReference type="Proteomes" id="UP001529491">
    <property type="component" value="Chromosome"/>
</dbReference>
<dbReference type="Pfam" id="PF00291">
    <property type="entry name" value="PALP"/>
    <property type="match status" value="1"/>
</dbReference>
<keyword evidence="5" id="KW-0963">Cytoplasm</keyword>
<name>A0ABZ0K298_9GAMM</name>
<evidence type="ECO:0000259" key="6">
    <source>
        <dbReference type="Pfam" id="PF00291"/>
    </source>
</evidence>
<feature type="modified residue" description="N6-(pyridoxal phosphate)lysine" evidence="5">
    <location>
        <position position="52"/>
    </location>
</feature>
<protein>
    <recommendedName>
        <fullName evidence="5">L-cysteine desulfhydrase Cds1</fullName>
        <ecNumber evidence="5">4.4.1.1</ecNumber>
    </recommendedName>
</protein>
<dbReference type="InterPro" id="IPR001926">
    <property type="entry name" value="TrpB-like_PALP"/>
</dbReference>
<comment type="catalytic activity">
    <reaction evidence="4">
        <text>O-acetyl-L-serine + hydrogen sulfide = L-cysteine + acetate</text>
        <dbReference type="Rhea" id="RHEA:14829"/>
        <dbReference type="ChEBI" id="CHEBI:29919"/>
        <dbReference type="ChEBI" id="CHEBI:30089"/>
        <dbReference type="ChEBI" id="CHEBI:35235"/>
        <dbReference type="ChEBI" id="CHEBI:58340"/>
        <dbReference type="EC" id="2.5.1.47"/>
    </reaction>
</comment>
<organism evidence="7 8">
    <name type="scientific">Shewanella youngdeokensis</name>
    <dbReference type="NCBI Taxonomy" id="2999068"/>
    <lineage>
        <taxon>Bacteria</taxon>
        <taxon>Pseudomonadati</taxon>
        <taxon>Pseudomonadota</taxon>
        <taxon>Gammaproteobacteria</taxon>
        <taxon>Alteromonadales</taxon>
        <taxon>Shewanellaceae</taxon>
        <taxon>Shewanella</taxon>
    </lineage>
</organism>
<dbReference type="EMBL" id="CP136522">
    <property type="protein sequence ID" value="WOT06682.1"/>
    <property type="molecule type" value="Genomic_DNA"/>
</dbReference>
<feature type="domain" description="Tryptophan synthase beta chain-like PALP" evidence="6">
    <location>
        <begin position="22"/>
        <end position="314"/>
    </location>
</feature>
<sequence>MVNSWINQAIGKIEADFQRSADTHLIKLDTPNLTGVDIYLKDESTHPTGSLKHRLARSLFLYALCNGWIRENTTVIESSSGSTAVSEAYFARLLGLPFIAVMPSSTAKKKIQQIEFYGGQCHFVDHASKICSESEKLAQELNGHYMDQFTYAERATDWRGNNNIANSIFRQMNKEQHAIPTWIVMSPGTGGTSATIGRYIRYQRLTTKLCVVDPENSVFFDYFNNGDKNITCANGSNIEGIGRPRVEPSFIAGVVDEMRQIPDPASIATINWLENIIGRKTGASTGTNLYGALLLASEMVAKGQTGSIVTLICDSGERYLDTYYNPEWIKDNIGDLSIYTDALNNFSQTSVLKCPSKA</sequence>
<evidence type="ECO:0000256" key="2">
    <source>
        <dbReference type="ARBA" id="ARBA00004962"/>
    </source>
</evidence>
<comment type="cofactor">
    <cofactor evidence="1 5">
        <name>pyridoxal 5'-phosphate</name>
        <dbReference type="ChEBI" id="CHEBI:597326"/>
    </cofactor>
</comment>
<keyword evidence="8" id="KW-1185">Reference proteome</keyword>
<keyword evidence="3 5" id="KW-0663">Pyridoxal phosphate</keyword>
<proteinExistence type="inferred from homology"/>
<dbReference type="RefSeq" id="WP_310470956.1">
    <property type="nucleotide sequence ID" value="NZ_CP136522.1"/>
</dbReference>
<keyword evidence="5" id="KW-0456">Lyase</keyword>
<accession>A0ABZ0K298</accession>
<comment type="pathway">
    <text evidence="2">Amino-acid biosynthesis; L-cysteine biosynthesis; L-cysteine from L-serine: step 2/2.</text>
</comment>
<evidence type="ECO:0000313" key="8">
    <source>
        <dbReference type="Proteomes" id="UP001529491"/>
    </source>
</evidence>
<dbReference type="HAMAP" id="MF_00868">
    <property type="entry name" value="Cds1"/>
    <property type="match status" value="1"/>
</dbReference>
<dbReference type="PANTHER" id="PTHR10314">
    <property type="entry name" value="CYSTATHIONINE BETA-SYNTHASE"/>
    <property type="match status" value="1"/>
</dbReference>
<evidence type="ECO:0000256" key="1">
    <source>
        <dbReference type="ARBA" id="ARBA00001933"/>
    </source>
</evidence>
<evidence type="ECO:0000256" key="4">
    <source>
        <dbReference type="ARBA" id="ARBA00047931"/>
    </source>
</evidence>
<evidence type="ECO:0000313" key="7">
    <source>
        <dbReference type="EMBL" id="WOT06682.1"/>
    </source>
</evidence>
<reference evidence="7 8" key="1">
    <citation type="submission" date="2023-10" db="EMBL/GenBank/DDBJ databases">
        <title>Complete genome sequence of Shewanella sp. DAU334.</title>
        <authorList>
            <person name="Lee Y.-S."/>
            <person name="Jeong H.-R."/>
            <person name="Hwang E.-J."/>
            <person name="Choi Y.-L."/>
            <person name="Kim G.-D."/>
        </authorList>
    </citation>
    <scope>NUCLEOTIDE SEQUENCE [LARGE SCALE GENOMIC DNA]</scope>
    <source>
        <strain evidence="7 8">DAU334</strain>
    </source>
</reference>